<dbReference type="SMART" id="SM00729">
    <property type="entry name" value="Elp3"/>
    <property type="match status" value="1"/>
</dbReference>
<keyword evidence="2" id="KW-0408">Iron</keyword>
<feature type="compositionally biased region" description="Low complexity" evidence="4">
    <location>
        <begin position="351"/>
        <end position="362"/>
    </location>
</feature>
<organism evidence="6 7">
    <name type="scientific">Beutenbergia cavernae (strain ATCC BAA-8 / DSM 12333 / CCUG 43141 / JCM 11478 / NBRC 16432 / NCIMB 13614 / HKI 0122)</name>
    <dbReference type="NCBI Taxonomy" id="471853"/>
    <lineage>
        <taxon>Bacteria</taxon>
        <taxon>Bacillati</taxon>
        <taxon>Actinomycetota</taxon>
        <taxon>Actinomycetes</taxon>
        <taxon>Micrococcales</taxon>
        <taxon>Beutenbergiaceae</taxon>
        <taxon>Beutenbergia</taxon>
    </lineage>
</organism>
<dbReference type="CDD" id="cd01335">
    <property type="entry name" value="Radical_SAM"/>
    <property type="match status" value="1"/>
</dbReference>
<gene>
    <name evidence="6" type="ordered locus">Bcav_2004</name>
</gene>
<dbReference type="Pfam" id="PF04055">
    <property type="entry name" value="Radical_SAM"/>
    <property type="match status" value="1"/>
</dbReference>
<name>C5C5R8_BEUC1</name>
<dbReference type="InterPro" id="IPR058240">
    <property type="entry name" value="rSAM_sf"/>
</dbReference>
<dbReference type="HOGENOM" id="CLU_015525_1_0_11"/>
<accession>C5C5R8</accession>
<dbReference type="PANTHER" id="PTHR43432:SF3">
    <property type="entry name" value="SLR0285 PROTEIN"/>
    <property type="match status" value="1"/>
</dbReference>
<reference evidence="6 7" key="1">
    <citation type="journal article" date="2009" name="Stand. Genomic Sci.">
        <title>Complete genome sequence of Beutenbergia cavernae type strain (HKI 0122).</title>
        <authorList>
            <person name="Land M."/>
            <person name="Pukall R."/>
            <person name="Abt B."/>
            <person name="Goker M."/>
            <person name="Rohde M."/>
            <person name="Glavina Del Rio T."/>
            <person name="Tice H."/>
            <person name="Copeland A."/>
            <person name="Cheng J.F."/>
            <person name="Lucas S."/>
            <person name="Chen F."/>
            <person name="Nolan M."/>
            <person name="Bruce D."/>
            <person name="Goodwin L."/>
            <person name="Pitluck S."/>
            <person name="Ivanova N."/>
            <person name="Mavromatis K."/>
            <person name="Ovchinnikova G."/>
            <person name="Pati A."/>
            <person name="Chen A."/>
            <person name="Palaniappan K."/>
            <person name="Hauser L."/>
            <person name="Chang Y.J."/>
            <person name="Jefferies C.C."/>
            <person name="Saunders E."/>
            <person name="Brettin T."/>
            <person name="Detter J.C."/>
            <person name="Han C."/>
            <person name="Chain P."/>
            <person name="Bristow J."/>
            <person name="Eisen J.A."/>
            <person name="Markowitz V."/>
            <person name="Hugenholtz P."/>
            <person name="Kyrpides N.C."/>
            <person name="Klenk H.P."/>
            <person name="Lapidus A."/>
        </authorList>
    </citation>
    <scope>NUCLEOTIDE SEQUENCE [LARGE SCALE GENOMIC DNA]</scope>
    <source>
        <strain evidence="7">ATCC BAA-8 / DSM 12333 / NBRC 16432</strain>
    </source>
</reference>
<evidence type="ECO:0000256" key="4">
    <source>
        <dbReference type="SAM" id="MobiDB-lite"/>
    </source>
</evidence>
<evidence type="ECO:0000259" key="5">
    <source>
        <dbReference type="PROSITE" id="PS51918"/>
    </source>
</evidence>
<dbReference type="RefSeq" id="WP_015882499.1">
    <property type="nucleotide sequence ID" value="NC_012669.1"/>
</dbReference>
<dbReference type="KEGG" id="bcv:Bcav_2004"/>
<dbReference type="NCBIfam" id="NF038135">
    <property type="entry name" value="rSAM_Rv2578c"/>
    <property type="match status" value="1"/>
</dbReference>
<evidence type="ECO:0000256" key="1">
    <source>
        <dbReference type="ARBA" id="ARBA00022723"/>
    </source>
</evidence>
<dbReference type="Proteomes" id="UP000007962">
    <property type="component" value="Chromosome"/>
</dbReference>
<dbReference type="InterPro" id="IPR040086">
    <property type="entry name" value="MJ0683-like"/>
</dbReference>
<keyword evidence="7" id="KW-1185">Reference proteome</keyword>
<feature type="domain" description="Radical SAM core" evidence="5">
    <location>
        <begin position="55"/>
        <end position="304"/>
    </location>
</feature>
<keyword evidence="3" id="KW-0411">Iron-sulfur</keyword>
<evidence type="ECO:0000256" key="2">
    <source>
        <dbReference type="ARBA" id="ARBA00023004"/>
    </source>
</evidence>
<proteinExistence type="predicted"/>
<protein>
    <submittedName>
        <fullName evidence="6">Radical SAM domain protein</fullName>
    </submittedName>
</protein>
<dbReference type="AlphaFoldDB" id="C5C5R8"/>
<dbReference type="EMBL" id="CP001618">
    <property type="protein sequence ID" value="ACQ80259.1"/>
    <property type="molecule type" value="Genomic_DNA"/>
</dbReference>
<dbReference type="OrthoDB" id="9785699at2"/>
<dbReference type="InterPro" id="IPR006638">
    <property type="entry name" value="Elp3/MiaA/NifB-like_rSAM"/>
</dbReference>
<feature type="region of interest" description="Disordered" evidence="4">
    <location>
        <begin position="321"/>
        <end position="368"/>
    </location>
</feature>
<dbReference type="STRING" id="471853.Bcav_2004"/>
<dbReference type="Gene3D" id="3.80.30.30">
    <property type="match status" value="1"/>
</dbReference>
<sequence>MRWDTQELDGAAGAGELPGLGLRGLVRSVTTPEFAGVTFHEVAAKSLLNRVPSGSAMPYGWTINPYRGCTHACTYCFARPTHTYLDLDAGEDFDRQIVVKVNAADVLHAELRRPGWNREHVAMGTNTDPYQRAEGRYRLMPGIVAELARSGTPFSILTKGTLLRRDLPLLTAARKDVAVGLGVSLTLLDAGLQASLEPGTPSPAARLGLVRAARDAGLDCGVFVAPVLPWLTDSADHLDALLAALADAGASGVTVTSLHLKPHTREWFLGWLGQVRPDLVPRYQDLYRGRVYAPPEYRRWLAARVAPLLARHGFARGVGGRAGADIEPSAREDDARYPAGALAGASGRGTGPAPAVAAAAGPDQDALF</sequence>
<dbReference type="GO" id="GO:0046872">
    <property type="term" value="F:metal ion binding"/>
    <property type="evidence" value="ECO:0007669"/>
    <property type="project" value="UniProtKB-KW"/>
</dbReference>
<evidence type="ECO:0000256" key="3">
    <source>
        <dbReference type="ARBA" id="ARBA00023014"/>
    </source>
</evidence>
<dbReference type="SFLD" id="SFLDS00029">
    <property type="entry name" value="Radical_SAM"/>
    <property type="match status" value="1"/>
</dbReference>
<dbReference type="eggNOG" id="COG1533">
    <property type="taxonomic scope" value="Bacteria"/>
</dbReference>
<dbReference type="PROSITE" id="PS51918">
    <property type="entry name" value="RADICAL_SAM"/>
    <property type="match status" value="1"/>
</dbReference>
<evidence type="ECO:0000313" key="7">
    <source>
        <dbReference type="Proteomes" id="UP000007962"/>
    </source>
</evidence>
<dbReference type="GO" id="GO:0051536">
    <property type="term" value="F:iron-sulfur cluster binding"/>
    <property type="evidence" value="ECO:0007669"/>
    <property type="project" value="UniProtKB-KW"/>
</dbReference>
<dbReference type="GO" id="GO:0003824">
    <property type="term" value="F:catalytic activity"/>
    <property type="evidence" value="ECO:0007669"/>
    <property type="project" value="InterPro"/>
</dbReference>
<dbReference type="SFLD" id="SFLDG01084">
    <property type="entry name" value="Uncharacterised_Radical_SAM_Su"/>
    <property type="match status" value="1"/>
</dbReference>
<dbReference type="SUPFAM" id="SSF102114">
    <property type="entry name" value="Radical SAM enzymes"/>
    <property type="match status" value="1"/>
</dbReference>
<keyword evidence="1" id="KW-0479">Metal-binding</keyword>
<evidence type="ECO:0000313" key="6">
    <source>
        <dbReference type="EMBL" id="ACQ80259.1"/>
    </source>
</evidence>
<dbReference type="InterPro" id="IPR007197">
    <property type="entry name" value="rSAM"/>
</dbReference>
<dbReference type="PANTHER" id="PTHR43432">
    <property type="entry name" value="SLR0285 PROTEIN"/>
    <property type="match status" value="1"/>
</dbReference>